<evidence type="ECO:0000256" key="1">
    <source>
        <dbReference type="SAM" id="MobiDB-lite"/>
    </source>
</evidence>
<name>A0A8S8ZI65_SORMA</name>
<dbReference type="VEuPathDB" id="FungiDB:SMAC_08414"/>
<evidence type="ECO:0000313" key="2">
    <source>
        <dbReference type="EMBL" id="KAA8629329.1"/>
    </source>
</evidence>
<dbReference type="AlphaFoldDB" id="A0A8S8ZI65"/>
<dbReference type="Proteomes" id="UP000433876">
    <property type="component" value="Unassembled WGS sequence"/>
</dbReference>
<feature type="compositionally biased region" description="Polar residues" evidence="1">
    <location>
        <begin position="35"/>
        <end position="44"/>
    </location>
</feature>
<comment type="caution">
    <text evidence="2">The sequence shown here is derived from an EMBL/GenBank/DDBJ whole genome shotgun (WGS) entry which is preliminary data.</text>
</comment>
<sequence>MSTIQHNHHNHHMPQQHHSPNSRAVHQGLIPTRGFASSSAQPQAQGPKLLAPSSGVSTHANFGVGIICLY</sequence>
<feature type="region of interest" description="Disordered" evidence="1">
    <location>
        <begin position="1"/>
        <end position="59"/>
    </location>
</feature>
<gene>
    <name evidence="2" type="ORF">SMACR_08414</name>
</gene>
<proteinExistence type="predicted"/>
<accession>A0A8S8ZI65</accession>
<feature type="compositionally biased region" description="Basic residues" evidence="1">
    <location>
        <begin position="1"/>
        <end position="15"/>
    </location>
</feature>
<protein>
    <submittedName>
        <fullName evidence="2">Uncharacterized protein</fullName>
    </submittedName>
</protein>
<reference evidence="2 3" key="1">
    <citation type="submission" date="2017-07" db="EMBL/GenBank/DDBJ databases">
        <title>Genome sequence of the Sordaria macrospora wild type strain R19027.</title>
        <authorList>
            <person name="Nowrousian M."/>
            <person name="Teichert I."/>
            <person name="Kueck U."/>
        </authorList>
    </citation>
    <scope>NUCLEOTIDE SEQUENCE [LARGE SCALE GENOMIC DNA]</scope>
    <source>
        <strain evidence="2 3">R19027</strain>
        <tissue evidence="2">Mycelium</tissue>
    </source>
</reference>
<evidence type="ECO:0000313" key="3">
    <source>
        <dbReference type="Proteomes" id="UP000433876"/>
    </source>
</evidence>
<organism evidence="2 3">
    <name type="scientific">Sordaria macrospora</name>
    <dbReference type="NCBI Taxonomy" id="5147"/>
    <lineage>
        <taxon>Eukaryota</taxon>
        <taxon>Fungi</taxon>
        <taxon>Dikarya</taxon>
        <taxon>Ascomycota</taxon>
        <taxon>Pezizomycotina</taxon>
        <taxon>Sordariomycetes</taxon>
        <taxon>Sordariomycetidae</taxon>
        <taxon>Sordariales</taxon>
        <taxon>Sordariaceae</taxon>
        <taxon>Sordaria</taxon>
    </lineage>
</organism>
<dbReference type="EMBL" id="NMPR01000140">
    <property type="protein sequence ID" value="KAA8629329.1"/>
    <property type="molecule type" value="Genomic_DNA"/>
</dbReference>